<keyword evidence="3" id="KW-1185">Reference proteome</keyword>
<feature type="region of interest" description="Disordered" evidence="1">
    <location>
        <begin position="1"/>
        <end position="53"/>
    </location>
</feature>
<dbReference type="AlphaFoldDB" id="A0A498LY73"/>
<gene>
    <name evidence="2" type="ORF">ROHU_029168</name>
</gene>
<feature type="compositionally biased region" description="Basic and acidic residues" evidence="1">
    <location>
        <begin position="1"/>
        <end position="13"/>
    </location>
</feature>
<evidence type="ECO:0000256" key="1">
    <source>
        <dbReference type="SAM" id="MobiDB-lite"/>
    </source>
</evidence>
<protein>
    <submittedName>
        <fullName evidence="2">Uncharacterized protein</fullName>
    </submittedName>
</protein>
<dbReference type="Proteomes" id="UP000290572">
    <property type="component" value="Unassembled WGS sequence"/>
</dbReference>
<evidence type="ECO:0000313" key="3">
    <source>
        <dbReference type="Proteomes" id="UP000290572"/>
    </source>
</evidence>
<organism evidence="2 3">
    <name type="scientific">Labeo rohita</name>
    <name type="common">Indian major carp</name>
    <name type="synonym">Cyprinus rohita</name>
    <dbReference type="NCBI Taxonomy" id="84645"/>
    <lineage>
        <taxon>Eukaryota</taxon>
        <taxon>Metazoa</taxon>
        <taxon>Chordata</taxon>
        <taxon>Craniata</taxon>
        <taxon>Vertebrata</taxon>
        <taxon>Euteleostomi</taxon>
        <taxon>Actinopterygii</taxon>
        <taxon>Neopterygii</taxon>
        <taxon>Teleostei</taxon>
        <taxon>Ostariophysi</taxon>
        <taxon>Cypriniformes</taxon>
        <taxon>Cyprinidae</taxon>
        <taxon>Labeoninae</taxon>
        <taxon>Labeonini</taxon>
        <taxon>Labeo</taxon>
    </lineage>
</organism>
<accession>A0A498LY73</accession>
<evidence type="ECO:0000313" key="2">
    <source>
        <dbReference type="EMBL" id="RXN13181.1"/>
    </source>
</evidence>
<dbReference type="EMBL" id="QBIY01012998">
    <property type="protein sequence ID" value="RXN13181.1"/>
    <property type="molecule type" value="Genomic_DNA"/>
</dbReference>
<proteinExistence type="predicted"/>
<reference evidence="2 3" key="1">
    <citation type="submission" date="2018-03" db="EMBL/GenBank/DDBJ databases">
        <title>Draft genome sequence of Rohu Carp (Labeo rohita).</title>
        <authorList>
            <person name="Das P."/>
            <person name="Kushwaha B."/>
            <person name="Joshi C.G."/>
            <person name="Kumar D."/>
            <person name="Nagpure N.S."/>
            <person name="Sahoo L."/>
            <person name="Das S.P."/>
            <person name="Bit A."/>
            <person name="Patnaik S."/>
            <person name="Meher P.K."/>
            <person name="Jayasankar P."/>
            <person name="Koringa P.G."/>
            <person name="Patel N.V."/>
            <person name="Hinsu A.T."/>
            <person name="Kumar R."/>
            <person name="Pandey M."/>
            <person name="Agarwal S."/>
            <person name="Srivastava S."/>
            <person name="Singh M."/>
            <person name="Iquebal M.A."/>
            <person name="Jaiswal S."/>
            <person name="Angadi U.B."/>
            <person name="Kumar N."/>
            <person name="Raza M."/>
            <person name="Shah T.M."/>
            <person name="Rai A."/>
            <person name="Jena J.K."/>
        </authorList>
    </citation>
    <scope>NUCLEOTIDE SEQUENCE [LARGE SCALE GENOMIC DNA]</scope>
    <source>
        <strain evidence="2">DASCIFA01</strain>
        <tissue evidence="2">Testis</tissue>
    </source>
</reference>
<sequence length="75" mass="7627">MDQLTDRSHDKLSVVDGKPAGSGSTTTEISLRQGRGGRDGDTGHSLSIVTSGDPGTVQTLAVLSASRLCQGSNVS</sequence>
<comment type="caution">
    <text evidence="2">The sequence shown here is derived from an EMBL/GenBank/DDBJ whole genome shotgun (WGS) entry which is preliminary data.</text>
</comment>
<name>A0A498LY73_LABRO</name>